<dbReference type="EMBL" id="WCZY01000035">
    <property type="protein sequence ID" value="KAB6687623.1"/>
    <property type="molecule type" value="Genomic_DNA"/>
</dbReference>
<reference evidence="10 18" key="3">
    <citation type="submission" date="2019-09" db="EMBL/GenBank/DDBJ databases">
        <title>In-depth cultivation of the pig gut microbiome towards novel bacterial diversity and tailored functional studies.</title>
        <authorList>
            <person name="Wylensek D."/>
            <person name="Hitch T.C.A."/>
            <person name="Clavel T."/>
        </authorList>
    </citation>
    <scope>NUCLEOTIDE SEQUENCE [LARGE SCALE GENOMIC DNA]</scope>
    <source>
        <strain evidence="10 18">WCA-389-WT-3C</strain>
    </source>
</reference>
<comment type="similarity">
    <text evidence="2">Belongs to the SusD family.</text>
</comment>
<evidence type="ECO:0000256" key="5">
    <source>
        <dbReference type="ARBA" id="ARBA00023237"/>
    </source>
</evidence>
<evidence type="ECO:0000256" key="4">
    <source>
        <dbReference type="ARBA" id="ARBA00023136"/>
    </source>
</evidence>
<dbReference type="GO" id="GO:0009279">
    <property type="term" value="C:cell outer membrane"/>
    <property type="evidence" value="ECO:0007669"/>
    <property type="project" value="UniProtKB-SubCell"/>
</dbReference>
<evidence type="ECO:0000313" key="9">
    <source>
        <dbReference type="EMBL" id="KAB6697048.1"/>
    </source>
</evidence>
<feature type="domain" description="RagB/SusD" evidence="6">
    <location>
        <begin position="13"/>
        <end position="36"/>
    </location>
</feature>
<comment type="caution">
    <text evidence="8">The sequence shown here is derived from an EMBL/GenBank/DDBJ whole genome shotgun (WGS) entry which is preliminary data.</text>
</comment>
<evidence type="ECO:0000313" key="19">
    <source>
        <dbReference type="Proteomes" id="UP000470777"/>
    </source>
</evidence>
<dbReference type="Pfam" id="PF07980">
    <property type="entry name" value="SusD_RagB"/>
    <property type="match status" value="1"/>
</dbReference>
<dbReference type="SUPFAM" id="SSF48452">
    <property type="entry name" value="TPR-like"/>
    <property type="match status" value="1"/>
</dbReference>
<evidence type="ECO:0000313" key="20">
    <source>
        <dbReference type="Proteomes" id="UP000555193"/>
    </source>
</evidence>
<evidence type="ECO:0000313" key="13">
    <source>
        <dbReference type="EMBL" id="RHJ72048.1"/>
    </source>
</evidence>
<evidence type="ECO:0000313" key="15">
    <source>
        <dbReference type="Proteomes" id="UP000283958"/>
    </source>
</evidence>
<dbReference type="EMBL" id="QSTG01000082">
    <property type="protein sequence ID" value="RGM36444.1"/>
    <property type="molecule type" value="Genomic_DNA"/>
</dbReference>
<evidence type="ECO:0000313" key="7">
    <source>
        <dbReference type="EMBL" id="KAB6561948.1"/>
    </source>
</evidence>
<evidence type="ECO:0000313" key="14">
    <source>
        <dbReference type="Proteomes" id="UP000261003"/>
    </source>
</evidence>
<accession>A0A174WMU7</accession>
<reference evidence="14 15" key="1">
    <citation type="submission" date="2018-08" db="EMBL/GenBank/DDBJ databases">
        <title>A genome reference for cultivated species of the human gut microbiota.</title>
        <authorList>
            <person name="Zou Y."/>
            <person name="Xue W."/>
            <person name="Luo G."/>
        </authorList>
    </citation>
    <scope>NUCLEOTIDE SEQUENCE [LARGE SCALE GENOMIC DNA]</scope>
    <source>
        <strain evidence="13 15">AM09-18</strain>
        <strain evidence="12 14">OM08-13BH</strain>
    </source>
</reference>
<evidence type="ECO:0000256" key="3">
    <source>
        <dbReference type="ARBA" id="ARBA00022729"/>
    </source>
</evidence>
<evidence type="ECO:0000259" key="6">
    <source>
        <dbReference type="Pfam" id="PF07980"/>
    </source>
</evidence>
<dbReference type="Proteomes" id="UP000555193">
    <property type="component" value="Unassembled WGS sequence"/>
</dbReference>
<dbReference type="RefSeq" id="WP_117695097.1">
    <property type="nucleotide sequence ID" value="NZ_CAXSKM010000031.1"/>
</dbReference>
<gene>
    <name evidence="13" type="ORF">DW105_17840</name>
    <name evidence="12" type="ORF">DXC16_23615</name>
    <name evidence="10" type="ORF">FYJ30_11045</name>
    <name evidence="9" type="ORF">GAY17_19410</name>
    <name evidence="7" type="ORF">GAY79_06640</name>
    <name evidence="8" type="ORF">GAZ92_19855</name>
    <name evidence="11" type="ORF">HKQ54_04145</name>
</gene>
<evidence type="ECO:0000256" key="2">
    <source>
        <dbReference type="ARBA" id="ARBA00006275"/>
    </source>
</evidence>
<evidence type="ECO:0000313" key="8">
    <source>
        <dbReference type="EMBL" id="KAB6687623.1"/>
    </source>
</evidence>
<evidence type="ECO:0000256" key="1">
    <source>
        <dbReference type="ARBA" id="ARBA00004442"/>
    </source>
</evidence>
<dbReference type="Gene3D" id="1.25.40.390">
    <property type="match status" value="1"/>
</dbReference>
<proteinExistence type="inferred from homology"/>
<dbReference type="Proteomes" id="UP000460950">
    <property type="component" value="Unassembled WGS sequence"/>
</dbReference>
<dbReference type="InterPro" id="IPR012944">
    <property type="entry name" value="SusD_RagB_dom"/>
</dbReference>
<keyword evidence="3" id="KW-0732">Signal</keyword>
<evidence type="ECO:0000313" key="10">
    <source>
        <dbReference type="EMBL" id="MSS48823.1"/>
    </source>
</evidence>
<dbReference type="EMBL" id="VULU01000018">
    <property type="protein sequence ID" value="MSS48823.1"/>
    <property type="molecule type" value="Genomic_DNA"/>
</dbReference>
<dbReference type="Proteomes" id="UP000470777">
    <property type="component" value="Unassembled WGS sequence"/>
</dbReference>
<name>A0A174WMU7_PHOVU</name>
<evidence type="ECO:0000313" key="11">
    <source>
        <dbReference type="EMBL" id="NMW35355.1"/>
    </source>
</evidence>
<protein>
    <submittedName>
        <fullName evidence="8">RagB/SusD family nutrient uptake outer membrane protein</fullName>
    </submittedName>
</protein>
<evidence type="ECO:0000313" key="12">
    <source>
        <dbReference type="EMBL" id="RGM36444.1"/>
    </source>
</evidence>
<keyword evidence="4" id="KW-0472">Membrane</keyword>
<dbReference type="Proteomes" id="UP000437431">
    <property type="component" value="Unassembled WGS sequence"/>
</dbReference>
<dbReference type="Proteomes" id="UP000261003">
    <property type="component" value="Unassembled WGS sequence"/>
</dbReference>
<dbReference type="EMBL" id="WCZV01000032">
    <property type="protein sequence ID" value="KAB6697048.1"/>
    <property type="molecule type" value="Genomic_DNA"/>
</dbReference>
<evidence type="ECO:0000313" key="18">
    <source>
        <dbReference type="Proteomes" id="UP000460950"/>
    </source>
</evidence>
<sequence length="36" mass="4097">MNGALDYKIWEPYKSLLPIPEEEISNNSALTQNPGY</sequence>
<comment type="subcellular location">
    <subcellularLocation>
        <location evidence="1">Cell outer membrane</location>
    </subcellularLocation>
</comment>
<keyword evidence="5" id="KW-0998">Cell outer membrane</keyword>
<dbReference type="AlphaFoldDB" id="A0A174WMU7"/>
<reference evidence="16 17" key="2">
    <citation type="journal article" date="2019" name="Nat. Med.">
        <title>A library of human gut bacterial isolates paired with longitudinal multiomics data enables mechanistic microbiome research.</title>
        <authorList>
            <person name="Poyet M."/>
            <person name="Groussin M."/>
            <person name="Gibbons S.M."/>
            <person name="Avila-Pacheco J."/>
            <person name="Jiang X."/>
            <person name="Kearney S.M."/>
            <person name="Perrotta A.R."/>
            <person name="Berdy B."/>
            <person name="Zhao S."/>
            <person name="Lieberman T.D."/>
            <person name="Swanson P.K."/>
            <person name="Smith M."/>
            <person name="Roesemann S."/>
            <person name="Alexander J.E."/>
            <person name="Rich S.A."/>
            <person name="Livny J."/>
            <person name="Vlamakis H."/>
            <person name="Clish C."/>
            <person name="Bullock K."/>
            <person name="Deik A."/>
            <person name="Scott J."/>
            <person name="Pierce K.A."/>
            <person name="Xavier R.J."/>
            <person name="Alm E.J."/>
        </authorList>
    </citation>
    <scope>NUCLEOTIDE SEQUENCE [LARGE SCALE GENOMIC DNA]</scope>
    <source>
        <strain evidence="7 17">BIOML-A111</strain>
        <strain evidence="9 16">BIOML-A82</strain>
        <strain evidence="8 19">BIOML-A85</strain>
    </source>
</reference>
<dbReference type="Proteomes" id="UP000437380">
    <property type="component" value="Unassembled WGS sequence"/>
</dbReference>
<dbReference type="EMBL" id="JABDSH010000054">
    <property type="protein sequence ID" value="NMW35355.1"/>
    <property type="molecule type" value="Genomic_DNA"/>
</dbReference>
<dbReference type="InterPro" id="IPR011990">
    <property type="entry name" value="TPR-like_helical_dom_sf"/>
</dbReference>
<dbReference type="Proteomes" id="UP000283958">
    <property type="component" value="Unassembled WGS sequence"/>
</dbReference>
<evidence type="ECO:0000313" key="17">
    <source>
        <dbReference type="Proteomes" id="UP000437431"/>
    </source>
</evidence>
<reference evidence="11 20" key="4">
    <citation type="submission" date="2020-04" db="EMBL/GenBank/DDBJ databases">
        <title>A novel gut-associated lysogenic phage, Bacteroides phage BV01, alters the host transcriptome and bile acid metabolism in Bacteroides vulgatus.</title>
        <authorList>
            <person name="Campbell D.E."/>
            <person name="Ly L."/>
            <person name="Ridlon J.M."/>
            <person name="Hsiao A."/>
            <person name="Degnan P.H."/>
        </authorList>
    </citation>
    <scope>NUCLEOTIDE SEQUENCE [LARGE SCALE GENOMIC DNA]</scope>
    <source>
        <strain evidence="11 20">VPI-4506</strain>
    </source>
</reference>
<organism evidence="8 19">
    <name type="scientific">Phocaeicola vulgatus</name>
    <name type="common">Bacteroides vulgatus</name>
    <dbReference type="NCBI Taxonomy" id="821"/>
    <lineage>
        <taxon>Bacteria</taxon>
        <taxon>Pseudomonadati</taxon>
        <taxon>Bacteroidota</taxon>
        <taxon>Bacteroidia</taxon>
        <taxon>Bacteroidales</taxon>
        <taxon>Bacteroidaceae</taxon>
        <taxon>Phocaeicola</taxon>
    </lineage>
</organism>
<evidence type="ECO:0000313" key="16">
    <source>
        <dbReference type="Proteomes" id="UP000437380"/>
    </source>
</evidence>
<dbReference type="EMBL" id="QRMN01000055">
    <property type="protein sequence ID" value="RHJ72048.1"/>
    <property type="molecule type" value="Genomic_DNA"/>
</dbReference>
<dbReference type="EMBL" id="WDAY01000011">
    <property type="protein sequence ID" value="KAB6561948.1"/>
    <property type="molecule type" value="Genomic_DNA"/>
</dbReference>